<comment type="subcellular location">
    <subcellularLocation>
        <location evidence="2">Nucleus</location>
    </subcellularLocation>
</comment>
<evidence type="ECO:0000256" key="3">
    <source>
        <dbReference type="SAM" id="MobiDB-lite"/>
    </source>
</evidence>
<evidence type="ECO:0000259" key="4">
    <source>
        <dbReference type="PROSITE" id="PS51320"/>
    </source>
</evidence>
<gene>
    <name evidence="5" type="ORF">CASFOL_009902</name>
</gene>
<comment type="caution">
    <text evidence="5">The sequence shown here is derived from an EMBL/GenBank/DDBJ whole genome shotgun (WGS) entry which is preliminary data.</text>
</comment>
<dbReference type="GO" id="GO:2000022">
    <property type="term" value="P:regulation of jasmonic acid mediated signaling pathway"/>
    <property type="evidence" value="ECO:0007669"/>
    <property type="project" value="UniProtKB-UniRule"/>
</dbReference>
<dbReference type="EMBL" id="JAVIJP010000013">
    <property type="protein sequence ID" value="KAL3644722.1"/>
    <property type="molecule type" value="Genomic_DNA"/>
</dbReference>
<accession>A0ABD3DSW5</accession>
<evidence type="ECO:0000256" key="1">
    <source>
        <dbReference type="ARBA" id="ARBA00008614"/>
    </source>
</evidence>
<dbReference type="Pfam" id="PF06200">
    <property type="entry name" value="tify"/>
    <property type="match status" value="1"/>
</dbReference>
<organism evidence="5 6">
    <name type="scientific">Castilleja foliolosa</name>
    <dbReference type="NCBI Taxonomy" id="1961234"/>
    <lineage>
        <taxon>Eukaryota</taxon>
        <taxon>Viridiplantae</taxon>
        <taxon>Streptophyta</taxon>
        <taxon>Embryophyta</taxon>
        <taxon>Tracheophyta</taxon>
        <taxon>Spermatophyta</taxon>
        <taxon>Magnoliopsida</taxon>
        <taxon>eudicotyledons</taxon>
        <taxon>Gunneridae</taxon>
        <taxon>Pentapetalae</taxon>
        <taxon>asterids</taxon>
        <taxon>lamiids</taxon>
        <taxon>Lamiales</taxon>
        <taxon>Orobanchaceae</taxon>
        <taxon>Pedicularideae</taxon>
        <taxon>Castillejinae</taxon>
        <taxon>Castilleja</taxon>
    </lineage>
</organism>
<comment type="domain">
    <text evidence="2">The jas domain is required for interaction with COI1.</text>
</comment>
<protein>
    <recommendedName>
        <fullName evidence="2">Protein TIFY</fullName>
    </recommendedName>
    <alternativeName>
        <fullName evidence="2">Jasmonate ZIM domain-containing protein</fullName>
    </alternativeName>
</protein>
<dbReference type="Proteomes" id="UP001632038">
    <property type="component" value="Unassembled WGS sequence"/>
</dbReference>
<dbReference type="AlphaFoldDB" id="A0ABD3DSW5"/>
<dbReference type="GO" id="GO:0005634">
    <property type="term" value="C:nucleus"/>
    <property type="evidence" value="ECO:0007669"/>
    <property type="project" value="UniProtKB-SubCell"/>
</dbReference>
<dbReference type="InterPro" id="IPR010399">
    <property type="entry name" value="Tify_dom"/>
</dbReference>
<evidence type="ECO:0000256" key="2">
    <source>
        <dbReference type="RuleBase" id="RU369065"/>
    </source>
</evidence>
<dbReference type="InterPro" id="IPR040390">
    <property type="entry name" value="TIFY/JAZ"/>
</dbReference>
<dbReference type="Pfam" id="PF09425">
    <property type="entry name" value="Jas_motif"/>
    <property type="match status" value="1"/>
</dbReference>
<keyword evidence="6" id="KW-1185">Reference proteome</keyword>
<dbReference type="GO" id="GO:0031347">
    <property type="term" value="P:regulation of defense response"/>
    <property type="evidence" value="ECO:0007669"/>
    <property type="project" value="UniProtKB-UniRule"/>
</dbReference>
<feature type="domain" description="Tify" evidence="4">
    <location>
        <begin position="150"/>
        <end position="185"/>
    </location>
</feature>
<feature type="compositionally biased region" description="Polar residues" evidence="3">
    <location>
        <begin position="271"/>
        <end position="302"/>
    </location>
</feature>
<dbReference type="PANTHER" id="PTHR33077:SF149">
    <property type="entry name" value="PROTEIN TIFY"/>
    <property type="match status" value="1"/>
</dbReference>
<proteinExistence type="inferred from homology"/>
<comment type="similarity">
    <text evidence="1 2">Belongs to the TIFY/JAZ family.</text>
</comment>
<dbReference type="InterPro" id="IPR018467">
    <property type="entry name" value="CCT_CS"/>
</dbReference>
<reference evidence="6" key="1">
    <citation type="journal article" date="2024" name="IScience">
        <title>Strigolactones Initiate the Formation of Haustorium-like Structures in Castilleja.</title>
        <authorList>
            <person name="Buerger M."/>
            <person name="Peterson D."/>
            <person name="Chory J."/>
        </authorList>
    </citation>
    <scope>NUCLEOTIDE SEQUENCE [LARGE SCALE GENOMIC DNA]</scope>
</reference>
<dbReference type="SMART" id="SM00979">
    <property type="entry name" value="TIFY"/>
    <property type="match status" value="1"/>
</dbReference>
<dbReference type="PROSITE" id="PS51320">
    <property type="entry name" value="TIFY"/>
    <property type="match status" value="1"/>
</dbReference>
<dbReference type="GO" id="GO:0009611">
    <property type="term" value="P:response to wounding"/>
    <property type="evidence" value="ECO:0007669"/>
    <property type="project" value="UniProtKB-UniRule"/>
</dbReference>
<evidence type="ECO:0000313" key="5">
    <source>
        <dbReference type="EMBL" id="KAL3644722.1"/>
    </source>
</evidence>
<keyword evidence="2" id="KW-1184">Jasmonic acid signaling pathway</keyword>
<dbReference type="PANTHER" id="PTHR33077">
    <property type="entry name" value="PROTEIN TIFY 4A-RELATED-RELATED"/>
    <property type="match status" value="1"/>
</dbReference>
<comment type="function">
    <text evidence="2">Repressor of jasmonate responses.</text>
</comment>
<name>A0ABD3DSW5_9LAMI</name>
<feature type="region of interest" description="Disordered" evidence="3">
    <location>
        <begin position="267"/>
        <end position="302"/>
    </location>
</feature>
<keyword evidence="2" id="KW-0539">Nucleus</keyword>
<evidence type="ECO:0000313" key="6">
    <source>
        <dbReference type="Proteomes" id="UP001632038"/>
    </source>
</evidence>
<sequence>MERDFLGLNFKDPIVLKEECVDGGIENSGLARSLGAAWPWLNKPSHSMSFEDDRDEKFLNPKSDLLASHAYIAKPGPDMFEAMHKRQSGDIIQQSGPLADHIHDMSMMSSFRKPNFPNFGGANNNIMKQQFFGGPSAEQWNNKDNNNCKGPSSPTQLTIFYDGTVNVFDDITPEKAQAIIFLAGKGCVSPSKLQIPSSMSDSCFSVDHFGKNDIMSLSMTAGMSTSKVEPPPRMILPIRSVAASDMMSSAVPQARKASLSRFLEKRKESRATNAAPYNQNKNGANDTTQGSNNFGFPTSSGV</sequence>